<organism evidence="3 4">
    <name type="scientific">Heterobasidion irregulare (strain TC 32-1)</name>
    <dbReference type="NCBI Taxonomy" id="747525"/>
    <lineage>
        <taxon>Eukaryota</taxon>
        <taxon>Fungi</taxon>
        <taxon>Dikarya</taxon>
        <taxon>Basidiomycota</taxon>
        <taxon>Agaricomycotina</taxon>
        <taxon>Agaricomycetes</taxon>
        <taxon>Russulales</taxon>
        <taxon>Bondarzewiaceae</taxon>
        <taxon>Heterobasidion</taxon>
        <taxon>Heterobasidion annosum species complex</taxon>
    </lineage>
</organism>
<proteinExistence type="predicted"/>
<keyword evidence="1" id="KW-0472">Membrane</keyword>
<evidence type="ECO:0000313" key="4">
    <source>
        <dbReference type="Proteomes" id="UP000030671"/>
    </source>
</evidence>
<evidence type="ECO:0000313" key="3">
    <source>
        <dbReference type="EMBL" id="ETW80338.1"/>
    </source>
</evidence>
<keyword evidence="1" id="KW-0812">Transmembrane</keyword>
<keyword evidence="1" id="KW-1133">Transmembrane helix</keyword>
<dbReference type="RefSeq" id="XP_009547100.1">
    <property type="nucleotide sequence ID" value="XM_009548805.1"/>
</dbReference>
<feature type="signal peptide" evidence="2">
    <location>
        <begin position="1"/>
        <end position="20"/>
    </location>
</feature>
<protein>
    <submittedName>
        <fullName evidence="3">Uncharacterized protein</fullName>
    </submittedName>
</protein>
<name>W4K3D6_HETIT</name>
<dbReference type="STRING" id="747525.W4K3D6"/>
<dbReference type="HOGENOM" id="CLU_054233_0_0_1"/>
<dbReference type="OrthoDB" id="195231at2759"/>
<dbReference type="eggNOG" id="ENOG502SJSB">
    <property type="taxonomic scope" value="Eukaryota"/>
</dbReference>
<keyword evidence="2" id="KW-0732">Signal</keyword>
<keyword evidence="4" id="KW-1185">Reference proteome</keyword>
<accession>W4K3D6</accession>
<dbReference type="GeneID" id="20666799"/>
<feature type="chain" id="PRO_5004844277" evidence="2">
    <location>
        <begin position="21"/>
        <end position="317"/>
    </location>
</feature>
<gene>
    <name evidence="3" type="ORF">HETIRDRAFT_122960</name>
</gene>
<reference evidence="3 4" key="1">
    <citation type="journal article" date="2012" name="New Phytol.">
        <title>Insight into trade-off between wood decay and parasitism from the genome of a fungal forest pathogen.</title>
        <authorList>
            <person name="Olson A."/>
            <person name="Aerts A."/>
            <person name="Asiegbu F."/>
            <person name="Belbahri L."/>
            <person name="Bouzid O."/>
            <person name="Broberg A."/>
            <person name="Canback B."/>
            <person name="Coutinho P.M."/>
            <person name="Cullen D."/>
            <person name="Dalman K."/>
            <person name="Deflorio G."/>
            <person name="van Diepen L.T."/>
            <person name="Dunand C."/>
            <person name="Duplessis S."/>
            <person name="Durling M."/>
            <person name="Gonthier P."/>
            <person name="Grimwood J."/>
            <person name="Fossdal C.G."/>
            <person name="Hansson D."/>
            <person name="Henrissat B."/>
            <person name="Hietala A."/>
            <person name="Himmelstrand K."/>
            <person name="Hoffmeister D."/>
            <person name="Hogberg N."/>
            <person name="James T.Y."/>
            <person name="Karlsson M."/>
            <person name="Kohler A."/>
            <person name="Kues U."/>
            <person name="Lee Y.H."/>
            <person name="Lin Y.C."/>
            <person name="Lind M."/>
            <person name="Lindquist E."/>
            <person name="Lombard V."/>
            <person name="Lucas S."/>
            <person name="Lunden K."/>
            <person name="Morin E."/>
            <person name="Murat C."/>
            <person name="Park J."/>
            <person name="Raffaello T."/>
            <person name="Rouze P."/>
            <person name="Salamov A."/>
            <person name="Schmutz J."/>
            <person name="Solheim H."/>
            <person name="Stahlberg J."/>
            <person name="Velez H."/>
            <person name="de Vries R.P."/>
            <person name="Wiebenga A."/>
            <person name="Woodward S."/>
            <person name="Yakovlev I."/>
            <person name="Garbelotto M."/>
            <person name="Martin F."/>
            <person name="Grigoriev I.V."/>
            <person name="Stenlid J."/>
        </authorList>
    </citation>
    <scope>NUCLEOTIDE SEQUENCE [LARGE SCALE GENOMIC DNA]</scope>
    <source>
        <strain evidence="3 4">TC 32-1</strain>
    </source>
</reference>
<dbReference type="KEGG" id="hir:HETIRDRAFT_122960"/>
<dbReference type="InParanoid" id="W4K3D6"/>
<evidence type="ECO:0000256" key="1">
    <source>
        <dbReference type="SAM" id="Phobius"/>
    </source>
</evidence>
<dbReference type="Proteomes" id="UP000030671">
    <property type="component" value="Unassembled WGS sequence"/>
</dbReference>
<sequence length="317" mass="35259">MFILFTLYLTSVPLIHYALASSPMLGSPCTTAHDHLDPHTRALLTSCDAQTVCSAPLNGTCRARSCRRDTFAFGYASDDPIPPLCPSDSFCPDEGDECRSLVTPGQGCQFNRDDQCAPPEDPDPAIELSDPQNNKGAICVKSVCMYVLFWSSDWYREYMTSIFTRVSRYANVTAGQSCVYELTGYTTADHDGQDSTNIIVRDNCRTAELFCDTSTSLCVPVKEIGQQCQYDRDCRSYTCLNNACASSSDAPVDVAIWQYIVTCISIIAAMITTCVMLTLMHKRNRVESYNETRDYCYEQITSVSALMSIAWWRSDAP</sequence>
<dbReference type="AlphaFoldDB" id="W4K3D6"/>
<evidence type="ECO:0000256" key="2">
    <source>
        <dbReference type="SAM" id="SignalP"/>
    </source>
</evidence>
<feature type="transmembrane region" description="Helical" evidence="1">
    <location>
        <begin position="256"/>
        <end position="279"/>
    </location>
</feature>
<dbReference type="EMBL" id="KI925459">
    <property type="protein sequence ID" value="ETW80338.1"/>
    <property type="molecule type" value="Genomic_DNA"/>
</dbReference>